<protein>
    <submittedName>
        <fullName evidence="1">Uncharacterized protein</fullName>
    </submittedName>
</protein>
<sequence length="80" mass="8700">MMFFAMLPMMLMSLMLKAATWKPSLTVGLVLGFGLTNYMHVRQVEAPAKKEPTVQTVTARGQAKARAPQAAPAADLFGDF</sequence>
<reference evidence="2" key="1">
    <citation type="submission" date="2018-09" db="EMBL/GenBank/DDBJ databases">
        <authorList>
            <person name="Livingstone P.G."/>
            <person name="Whitworth D.E."/>
        </authorList>
    </citation>
    <scope>NUCLEOTIDE SEQUENCE [LARGE SCALE GENOMIC DNA]</scope>
    <source>
        <strain evidence="2">CA054A</strain>
    </source>
</reference>
<proteinExistence type="predicted"/>
<accession>A0A3A8HK03</accession>
<evidence type="ECO:0000313" key="1">
    <source>
        <dbReference type="EMBL" id="RKG71035.1"/>
    </source>
</evidence>
<organism evidence="1 2">
    <name type="scientific">Corallococcus terminator</name>
    <dbReference type="NCBI Taxonomy" id="2316733"/>
    <lineage>
        <taxon>Bacteria</taxon>
        <taxon>Pseudomonadati</taxon>
        <taxon>Myxococcota</taxon>
        <taxon>Myxococcia</taxon>
        <taxon>Myxococcales</taxon>
        <taxon>Cystobacterineae</taxon>
        <taxon>Myxococcaceae</taxon>
        <taxon>Corallococcus</taxon>
    </lineage>
</organism>
<gene>
    <name evidence="1" type="ORF">D7V88_39415</name>
</gene>
<dbReference type="Proteomes" id="UP000268094">
    <property type="component" value="Unassembled WGS sequence"/>
</dbReference>
<name>A0A3A8HK03_9BACT</name>
<keyword evidence="2" id="KW-1185">Reference proteome</keyword>
<dbReference type="EMBL" id="RAVZ01000526">
    <property type="protein sequence ID" value="RKG71035.1"/>
    <property type="molecule type" value="Genomic_DNA"/>
</dbReference>
<evidence type="ECO:0000313" key="2">
    <source>
        <dbReference type="Proteomes" id="UP000268094"/>
    </source>
</evidence>
<comment type="caution">
    <text evidence="1">The sequence shown here is derived from an EMBL/GenBank/DDBJ whole genome shotgun (WGS) entry which is preliminary data.</text>
</comment>
<dbReference type="AlphaFoldDB" id="A0A3A8HK03"/>